<dbReference type="PANTHER" id="PTHR47893">
    <property type="entry name" value="REGULATORY PROTEIN PCHR"/>
    <property type="match status" value="1"/>
</dbReference>
<accession>A0A838XS91</accession>
<dbReference type="EMBL" id="JACEON010000017">
    <property type="protein sequence ID" value="MBA4613295.1"/>
    <property type="molecule type" value="Genomic_DNA"/>
</dbReference>
<sequence>MSVGQGGRGSGGEAPLYPFDLKGGKLFAVPGAHGRFTTMRFGEGLLLYLGEFQALESCTLAVNPTLDEPWVGGSLHLVGSTVMELPDGRKIARRGQQTLLSRIDRPGTCFHLTEGELVRHVSVVATLPWLRARLEAEVCGRMGGYFDETREVCAVNTIATTSRIRGLATSLFSPRTMGVARGMRLEGAAALFLSDVIESACEDGRLSPTDAADWQGVAVQAVIERIRANLSAPNTVEFLAAQVGISANRLNRLFVEATGLNCAAFLRAERLTAAQELLAGGEYSVKEVAVAVGYAHVGNFSRAYRAQFGEPPSRVGAHSRSSPKSA</sequence>
<dbReference type="InterPro" id="IPR018060">
    <property type="entry name" value="HTH_AraC"/>
</dbReference>
<dbReference type="SMART" id="SM00342">
    <property type="entry name" value="HTH_ARAC"/>
    <property type="match status" value="1"/>
</dbReference>
<gene>
    <name evidence="5" type="ORF">H1W37_16670</name>
</gene>
<dbReference type="Pfam" id="PF12833">
    <property type="entry name" value="HTH_18"/>
    <property type="match status" value="1"/>
</dbReference>
<dbReference type="RefSeq" id="WP_181761489.1">
    <property type="nucleotide sequence ID" value="NZ_BMCR01000001.1"/>
</dbReference>
<comment type="caution">
    <text evidence="5">The sequence shown here is derived from an EMBL/GenBank/DDBJ whole genome shotgun (WGS) entry which is preliminary data.</text>
</comment>
<evidence type="ECO:0000259" key="4">
    <source>
        <dbReference type="PROSITE" id="PS01124"/>
    </source>
</evidence>
<proteinExistence type="predicted"/>
<evidence type="ECO:0000313" key="6">
    <source>
        <dbReference type="Proteomes" id="UP000559404"/>
    </source>
</evidence>
<dbReference type="PROSITE" id="PS01124">
    <property type="entry name" value="HTH_ARAC_FAMILY_2"/>
    <property type="match status" value="1"/>
</dbReference>
<feature type="domain" description="HTH araC/xylS-type" evidence="4">
    <location>
        <begin position="220"/>
        <end position="318"/>
    </location>
</feature>
<keyword evidence="1" id="KW-0805">Transcription regulation</keyword>
<keyword evidence="3" id="KW-0804">Transcription</keyword>
<dbReference type="InterPro" id="IPR009057">
    <property type="entry name" value="Homeodomain-like_sf"/>
</dbReference>
<evidence type="ECO:0000256" key="3">
    <source>
        <dbReference type="ARBA" id="ARBA00023163"/>
    </source>
</evidence>
<dbReference type="Gene3D" id="1.10.10.60">
    <property type="entry name" value="Homeodomain-like"/>
    <property type="match status" value="1"/>
</dbReference>
<protein>
    <submittedName>
        <fullName evidence="5">Helix-turn-helix transcriptional regulator</fullName>
    </submittedName>
</protein>
<dbReference type="SUPFAM" id="SSF46689">
    <property type="entry name" value="Homeodomain-like"/>
    <property type="match status" value="2"/>
</dbReference>
<dbReference type="GO" id="GO:0043565">
    <property type="term" value="F:sequence-specific DNA binding"/>
    <property type="evidence" value="ECO:0007669"/>
    <property type="project" value="InterPro"/>
</dbReference>
<dbReference type="AlphaFoldDB" id="A0A838XS91"/>
<dbReference type="PROSITE" id="PS00041">
    <property type="entry name" value="HTH_ARAC_FAMILY_1"/>
    <property type="match status" value="1"/>
</dbReference>
<keyword evidence="6" id="KW-1185">Reference proteome</keyword>
<evidence type="ECO:0000256" key="2">
    <source>
        <dbReference type="ARBA" id="ARBA00023125"/>
    </source>
</evidence>
<organism evidence="5 6">
    <name type="scientific">Stappia taiwanensis</name>
    <dbReference type="NCBI Taxonomy" id="992267"/>
    <lineage>
        <taxon>Bacteria</taxon>
        <taxon>Pseudomonadati</taxon>
        <taxon>Pseudomonadota</taxon>
        <taxon>Alphaproteobacteria</taxon>
        <taxon>Hyphomicrobiales</taxon>
        <taxon>Stappiaceae</taxon>
        <taxon>Stappia</taxon>
    </lineage>
</organism>
<name>A0A838XS91_9HYPH</name>
<evidence type="ECO:0000256" key="1">
    <source>
        <dbReference type="ARBA" id="ARBA00023015"/>
    </source>
</evidence>
<dbReference type="PANTHER" id="PTHR47893:SF1">
    <property type="entry name" value="REGULATORY PROTEIN PCHR"/>
    <property type="match status" value="1"/>
</dbReference>
<dbReference type="GO" id="GO:0003700">
    <property type="term" value="F:DNA-binding transcription factor activity"/>
    <property type="evidence" value="ECO:0007669"/>
    <property type="project" value="InterPro"/>
</dbReference>
<dbReference type="Proteomes" id="UP000559404">
    <property type="component" value="Unassembled WGS sequence"/>
</dbReference>
<dbReference type="InterPro" id="IPR053142">
    <property type="entry name" value="PchR_regulatory_protein"/>
</dbReference>
<dbReference type="InterPro" id="IPR018062">
    <property type="entry name" value="HTH_AraC-typ_CS"/>
</dbReference>
<evidence type="ECO:0000313" key="5">
    <source>
        <dbReference type="EMBL" id="MBA4613295.1"/>
    </source>
</evidence>
<keyword evidence="2" id="KW-0238">DNA-binding</keyword>
<reference evidence="5 6" key="2">
    <citation type="submission" date="2020-08" db="EMBL/GenBank/DDBJ databases">
        <title>Stappia taiwanensis sp. nov., isolated from a coastal thermal spring.</title>
        <authorList>
            <person name="Kampfer P."/>
        </authorList>
    </citation>
    <scope>NUCLEOTIDE SEQUENCE [LARGE SCALE GENOMIC DNA]</scope>
    <source>
        <strain evidence="5 6">DSM 23284</strain>
    </source>
</reference>
<reference evidence="5 6" key="1">
    <citation type="submission" date="2020-07" db="EMBL/GenBank/DDBJ databases">
        <authorList>
            <person name="Li M."/>
        </authorList>
    </citation>
    <scope>NUCLEOTIDE SEQUENCE [LARGE SCALE GENOMIC DNA]</scope>
    <source>
        <strain evidence="5 6">DSM 23284</strain>
    </source>
</reference>